<name>A0A375YWH3_MYCSH</name>
<evidence type="ECO:0000313" key="1">
    <source>
        <dbReference type="EMBL" id="SRX93228.1"/>
    </source>
</evidence>
<gene>
    <name evidence="1" type="ORF">MSP7336_01464</name>
</gene>
<dbReference type="AlphaFoldDB" id="A0A375YWH3"/>
<reference evidence="1 2" key="1">
    <citation type="submission" date="2018-05" db="EMBL/GenBank/DDBJ databases">
        <authorList>
            <consortium name="IHU Genomes"/>
        </authorList>
    </citation>
    <scope>NUCLEOTIDE SEQUENCE [LARGE SCALE GENOMIC DNA]</scope>
    <source>
        <strain evidence="1 2">P7336</strain>
    </source>
</reference>
<organism evidence="1 2">
    <name type="scientific">Mycobacterium shimoidei</name>
    <dbReference type="NCBI Taxonomy" id="29313"/>
    <lineage>
        <taxon>Bacteria</taxon>
        <taxon>Bacillati</taxon>
        <taxon>Actinomycetota</taxon>
        <taxon>Actinomycetes</taxon>
        <taxon>Mycobacteriales</taxon>
        <taxon>Mycobacteriaceae</taxon>
        <taxon>Mycobacterium</taxon>
    </lineage>
</organism>
<dbReference type="EMBL" id="UEGW01000001">
    <property type="protein sequence ID" value="SRX93228.1"/>
    <property type="molecule type" value="Genomic_DNA"/>
</dbReference>
<protein>
    <submittedName>
        <fullName evidence="1">Uncharacterized protein</fullName>
    </submittedName>
</protein>
<keyword evidence="2" id="KW-1185">Reference proteome</keyword>
<dbReference type="Proteomes" id="UP000252015">
    <property type="component" value="Unassembled WGS sequence"/>
</dbReference>
<proteinExistence type="predicted"/>
<evidence type="ECO:0000313" key="2">
    <source>
        <dbReference type="Proteomes" id="UP000252015"/>
    </source>
</evidence>
<sequence>MHVARDRSGRRRVSEIAMLRRADRQVRVATVWHADRGVADEITELRRLLSNRDAA</sequence>
<accession>A0A375YWH3</accession>